<dbReference type="Pfam" id="PF05930">
    <property type="entry name" value="Phage_AlpA"/>
    <property type="match status" value="1"/>
</dbReference>
<proteinExistence type="predicted"/>
<accession>A0ABX7MA25</accession>
<organism evidence="1 2">
    <name type="scientific">Niveibacterium microcysteis</name>
    <dbReference type="NCBI Taxonomy" id="2811415"/>
    <lineage>
        <taxon>Bacteria</taxon>
        <taxon>Pseudomonadati</taxon>
        <taxon>Pseudomonadota</taxon>
        <taxon>Betaproteobacteria</taxon>
        <taxon>Rhodocyclales</taxon>
        <taxon>Rhodocyclaceae</taxon>
        <taxon>Niveibacterium</taxon>
    </lineage>
</organism>
<dbReference type="Gene3D" id="1.10.238.160">
    <property type="match status" value="1"/>
</dbReference>
<sequence>MAQRLIRMREVTHRVGLQKTAIYRRIQRGEFPRPIKVGRASGWIEIEVEQWISATIAANRAFAQ</sequence>
<dbReference type="EMBL" id="CP071060">
    <property type="protein sequence ID" value="QSI78594.1"/>
    <property type="molecule type" value="Genomic_DNA"/>
</dbReference>
<dbReference type="PANTHER" id="PTHR36154">
    <property type="entry name" value="DNA-BINDING TRANSCRIPTIONAL ACTIVATOR ALPA"/>
    <property type="match status" value="1"/>
</dbReference>
<gene>
    <name evidence="1" type="ORF">JY500_08315</name>
</gene>
<protein>
    <submittedName>
        <fullName evidence="1">AlpA family transcriptional regulator</fullName>
    </submittedName>
</protein>
<dbReference type="InterPro" id="IPR052931">
    <property type="entry name" value="Prophage_regulatory_activator"/>
</dbReference>
<dbReference type="RefSeq" id="WP_206255981.1">
    <property type="nucleotide sequence ID" value="NZ_CP071060.1"/>
</dbReference>
<keyword evidence="2" id="KW-1185">Reference proteome</keyword>
<dbReference type="InterPro" id="IPR010260">
    <property type="entry name" value="AlpA"/>
</dbReference>
<name>A0ABX7MA25_9RHOO</name>
<reference evidence="1 2" key="1">
    <citation type="submission" date="2021-02" db="EMBL/GenBank/DDBJ databases">
        <title>Niveibacterium changnyeongensis HC41.</title>
        <authorList>
            <person name="Kang M."/>
        </authorList>
    </citation>
    <scope>NUCLEOTIDE SEQUENCE [LARGE SCALE GENOMIC DNA]</scope>
    <source>
        <strain evidence="1 2">HC41</strain>
    </source>
</reference>
<evidence type="ECO:0000313" key="1">
    <source>
        <dbReference type="EMBL" id="QSI78594.1"/>
    </source>
</evidence>
<evidence type="ECO:0000313" key="2">
    <source>
        <dbReference type="Proteomes" id="UP000663570"/>
    </source>
</evidence>
<dbReference type="PANTHER" id="PTHR36154:SF1">
    <property type="entry name" value="DNA-BINDING TRANSCRIPTIONAL ACTIVATOR ALPA"/>
    <property type="match status" value="1"/>
</dbReference>
<dbReference type="Proteomes" id="UP000663570">
    <property type="component" value="Chromosome"/>
</dbReference>